<accession>A0AAN7ZA53</accession>
<reference evidence="2 3" key="1">
    <citation type="submission" date="2023-10" db="EMBL/GenBank/DDBJ databases">
        <title>Draft genome sequence of Xylaria bambusicola isolate GMP-LS, the root and basal stem rot pathogen of sugarcane in Indonesia.</title>
        <authorList>
            <person name="Selvaraj P."/>
            <person name="Muralishankar V."/>
            <person name="Muruganantham S."/>
            <person name="Sp S."/>
            <person name="Haryani S."/>
            <person name="Lau K.J.X."/>
            <person name="Naqvi N.I."/>
        </authorList>
    </citation>
    <scope>NUCLEOTIDE SEQUENCE [LARGE SCALE GENOMIC DNA]</scope>
    <source>
        <strain evidence="2">GMP-LS</strain>
    </source>
</reference>
<comment type="caution">
    <text evidence="2">The sequence shown here is derived from an EMBL/GenBank/DDBJ whole genome shotgun (WGS) entry which is preliminary data.</text>
</comment>
<dbReference type="EMBL" id="JAWHQM010000059">
    <property type="protein sequence ID" value="KAK5635887.1"/>
    <property type="molecule type" value="Genomic_DNA"/>
</dbReference>
<dbReference type="AlphaFoldDB" id="A0AAN7ZA53"/>
<sequence>MTMGRMAMTPIWPNVASSAWLAHQRPMVAKQMKETNHCKPVNSSLTERIGMMTVPLPGLNVSNSRTQMRKSDTMPTGMTMNSHWPHVGGGSMMPNATTFCGDAIGDSMPPMLEASAIPMMTALDMFEPCGRLRSIGYHRVSAGLPC</sequence>
<feature type="region of interest" description="Disordered" evidence="1">
    <location>
        <begin position="56"/>
        <end position="76"/>
    </location>
</feature>
<dbReference type="Proteomes" id="UP001305414">
    <property type="component" value="Unassembled WGS sequence"/>
</dbReference>
<proteinExistence type="predicted"/>
<gene>
    <name evidence="2" type="ORF">RRF57_011599</name>
</gene>
<name>A0AAN7ZA53_9PEZI</name>
<evidence type="ECO:0000313" key="2">
    <source>
        <dbReference type="EMBL" id="KAK5635887.1"/>
    </source>
</evidence>
<evidence type="ECO:0000256" key="1">
    <source>
        <dbReference type="SAM" id="MobiDB-lite"/>
    </source>
</evidence>
<organism evidence="2 3">
    <name type="scientific">Xylaria bambusicola</name>
    <dbReference type="NCBI Taxonomy" id="326684"/>
    <lineage>
        <taxon>Eukaryota</taxon>
        <taxon>Fungi</taxon>
        <taxon>Dikarya</taxon>
        <taxon>Ascomycota</taxon>
        <taxon>Pezizomycotina</taxon>
        <taxon>Sordariomycetes</taxon>
        <taxon>Xylariomycetidae</taxon>
        <taxon>Xylariales</taxon>
        <taxon>Xylariaceae</taxon>
        <taxon>Xylaria</taxon>
    </lineage>
</organism>
<protein>
    <submittedName>
        <fullName evidence="2">Uncharacterized protein</fullName>
    </submittedName>
</protein>
<keyword evidence="3" id="KW-1185">Reference proteome</keyword>
<evidence type="ECO:0000313" key="3">
    <source>
        <dbReference type="Proteomes" id="UP001305414"/>
    </source>
</evidence>